<proteinExistence type="inferred from homology"/>
<evidence type="ECO:0000256" key="6">
    <source>
        <dbReference type="ARBA" id="ARBA00022679"/>
    </source>
</evidence>
<evidence type="ECO:0000256" key="1">
    <source>
        <dbReference type="ARBA" id="ARBA00004726"/>
    </source>
</evidence>
<keyword evidence="5" id="KW-0288">FMN</keyword>
<dbReference type="InterPro" id="IPR023468">
    <property type="entry name" value="Riboflavin_kinase"/>
</dbReference>
<dbReference type="PANTHER" id="PTHR22749:SF6">
    <property type="entry name" value="RIBOFLAVIN KINASE"/>
    <property type="match status" value="1"/>
</dbReference>
<dbReference type="STRING" id="33936.AZI98_17950"/>
<reference evidence="13 14" key="1">
    <citation type="submission" date="2016-04" db="EMBL/GenBank/DDBJ databases">
        <title>Draft genome sequence of Aeribacillus pallidus 8m3 from petroleum reservoir.</title>
        <authorList>
            <person name="Poltaraus A.B."/>
            <person name="Nazina T.N."/>
            <person name="Tourova T.P."/>
            <person name="Malakho S.M."/>
            <person name="Korshunova A.V."/>
            <person name="Sokolova D.S."/>
        </authorList>
    </citation>
    <scope>NUCLEOTIDE SEQUENCE [LARGE SCALE GENOMIC DNA]</scope>
    <source>
        <strain evidence="13 14">8m3</strain>
    </source>
</reference>
<evidence type="ECO:0000313" key="13">
    <source>
        <dbReference type="EMBL" id="KZN94590.1"/>
    </source>
</evidence>
<comment type="caution">
    <text evidence="13">The sequence shown here is derived from an EMBL/GenBank/DDBJ whole genome shotgun (WGS) entry which is preliminary data.</text>
</comment>
<name>A0A167YVJ9_9BACI</name>
<feature type="domain" description="FAD synthetase" evidence="12">
    <location>
        <begin position="19"/>
        <end position="168"/>
    </location>
</feature>
<evidence type="ECO:0000256" key="10">
    <source>
        <dbReference type="ARBA" id="ARBA00022840"/>
    </source>
</evidence>
<evidence type="ECO:0000256" key="11">
    <source>
        <dbReference type="ARBA" id="ARBA00049494"/>
    </source>
</evidence>
<evidence type="ECO:0000256" key="3">
    <source>
        <dbReference type="ARBA" id="ARBA00012393"/>
    </source>
</evidence>
<evidence type="ECO:0000256" key="4">
    <source>
        <dbReference type="ARBA" id="ARBA00022630"/>
    </source>
</evidence>
<dbReference type="GO" id="GO:0009231">
    <property type="term" value="P:riboflavin biosynthetic process"/>
    <property type="evidence" value="ECO:0007669"/>
    <property type="project" value="InterPro"/>
</dbReference>
<dbReference type="CDD" id="cd02064">
    <property type="entry name" value="FAD_synthetase_N"/>
    <property type="match status" value="1"/>
</dbReference>
<comment type="pathway">
    <text evidence="1">Cofactor biosynthesis; FAD biosynthesis; FAD from FMN: step 1/1.</text>
</comment>
<keyword evidence="7" id="KW-0548">Nucleotidyltransferase</keyword>
<dbReference type="OrthoDB" id="9803667at2"/>
<keyword evidence="9" id="KW-0274">FAD</keyword>
<evidence type="ECO:0000256" key="9">
    <source>
        <dbReference type="ARBA" id="ARBA00022827"/>
    </source>
</evidence>
<evidence type="ECO:0000256" key="2">
    <source>
        <dbReference type="ARBA" id="ARBA00010214"/>
    </source>
</evidence>
<sequence length="286" mass="32786">MKTIIIDHQNDLDLIASCPVVAALGFFDGVHLGHQKVIQTAKNLAEKMGVKTAVISFFPHPKDIIGKTGKRVQYLLPPAEKAKKFSHLEIDYFYLIRFTSEFARLEPKEFVQKYLVPLQIKHVAAGYDFTYGRKGKGSLDTMEEDSGYSITVTKVENVKRNDEKISSTLIRNKIQSGLMEELPDYLGEFYETKGKMIHTDAKDELILDRYYMLPPKGCYDVAIDRGKGWFEGRVLVTKQKKIYWLGPSISSVWSISRVKVKWIARSFDFTLEIEEKEEKNLVFTKG</sequence>
<dbReference type="InterPro" id="IPR014729">
    <property type="entry name" value="Rossmann-like_a/b/a_fold"/>
</dbReference>
<dbReference type="EC" id="2.7.7.2" evidence="3"/>
<keyword evidence="10" id="KW-0067">ATP-binding</keyword>
<keyword evidence="6" id="KW-0808">Transferase</keyword>
<dbReference type="GO" id="GO:0009398">
    <property type="term" value="P:FMN biosynthetic process"/>
    <property type="evidence" value="ECO:0007669"/>
    <property type="project" value="TreeGrafter"/>
</dbReference>
<keyword evidence="14" id="KW-1185">Reference proteome</keyword>
<accession>A0A167YVJ9</accession>
<evidence type="ECO:0000256" key="7">
    <source>
        <dbReference type="ARBA" id="ARBA00022695"/>
    </source>
</evidence>
<dbReference type="InterPro" id="IPR004821">
    <property type="entry name" value="Cyt_trans-like"/>
</dbReference>
<dbReference type="EMBL" id="LWBR01000079">
    <property type="protein sequence ID" value="KZN94590.1"/>
    <property type="molecule type" value="Genomic_DNA"/>
</dbReference>
<dbReference type="UniPathway" id="UPA00277">
    <property type="reaction ID" value="UER00407"/>
</dbReference>
<keyword evidence="8" id="KW-0547">Nucleotide-binding</keyword>
<protein>
    <recommendedName>
        <fullName evidence="3">FAD synthase</fullName>
        <ecNumber evidence="3">2.7.7.2</ecNumber>
    </recommendedName>
</protein>
<dbReference type="InterPro" id="IPR015864">
    <property type="entry name" value="FAD_synthase"/>
</dbReference>
<dbReference type="AlphaFoldDB" id="A0A167YVJ9"/>
<dbReference type="GO" id="GO:0008531">
    <property type="term" value="F:riboflavin kinase activity"/>
    <property type="evidence" value="ECO:0007669"/>
    <property type="project" value="TreeGrafter"/>
</dbReference>
<dbReference type="SUPFAM" id="SSF52374">
    <property type="entry name" value="Nucleotidylyl transferase"/>
    <property type="match status" value="1"/>
</dbReference>
<dbReference type="FunFam" id="3.40.50.620:FF:000021">
    <property type="entry name" value="Riboflavin biosynthesis protein"/>
    <property type="match status" value="1"/>
</dbReference>
<gene>
    <name evidence="13" type="ORF">AZI98_17950</name>
</gene>
<dbReference type="GO" id="GO:0006747">
    <property type="term" value="P:FAD biosynthetic process"/>
    <property type="evidence" value="ECO:0007669"/>
    <property type="project" value="UniProtKB-UniPathway"/>
</dbReference>
<dbReference type="GO" id="GO:0003919">
    <property type="term" value="F:FMN adenylyltransferase activity"/>
    <property type="evidence" value="ECO:0007669"/>
    <property type="project" value="UniProtKB-EC"/>
</dbReference>
<dbReference type="RefSeq" id="WP_063389617.1">
    <property type="nucleotide sequence ID" value="NZ_LWBR01000079.1"/>
</dbReference>
<comment type="similarity">
    <text evidence="2">Belongs to the RibF family.</text>
</comment>
<evidence type="ECO:0000259" key="12">
    <source>
        <dbReference type="Pfam" id="PF06574"/>
    </source>
</evidence>
<evidence type="ECO:0000313" key="14">
    <source>
        <dbReference type="Proteomes" id="UP000076476"/>
    </source>
</evidence>
<organism evidence="13 14">
    <name type="scientific">Aeribacillus pallidus</name>
    <dbReference type="NCBI Taxonomy" id="33936"/>
    <lineage>
        <taxon>Bacteria</taxon>
        <taxon>Bacillati</taxon>
        <taxon>Bacillota</taxon>
        <taxon>Bacilli</taxon>
        <taxon>Bacillales</taxon>
        <taxon>Bacillaceae</taxon>
        <taxon>Aeribacillus</taxon>
    </lineage>
</organism>
<evidence type="ECO:0000256" key="5">
    <source>
        <dbReference type="ARBA" id="ARBA00022643"/>
    </source>
</evidence>
<dbReference type="NCBIfam" id="TIGR00125">
    <property type="entry name" value="cyt_tran_rel"/>
    <property type="match status" value="1"/>
</dbReference>
<dbReference type="Pfam" id="PF06574">
    <property type="entry name" value="FAD_syn"/>
    <property type="match status" value="1"/>
</dbReference>
<evidence type="ECO:0000256" key="8">
    <source>
        <dbReference type="ARBA" id="ARBA00022741"/>
    </source>
</evidence>
<dbReference type="Proteomes" id="UP000076476">
    <property type="component" value="Unassembled WGS sequence"/>
</dbReference>
<dbReference type="Gene3D" id="3.40.50.620">
    <property type="entry name" value="HUPs"/>
    <property type="match status" value="1"/>
</dbReference>
<dbReference type="PANTHER" id="PTHR22749">
    <property type="entry name" value="RIBOFLAVIN KINASE/FMN ADENYLYLTRANSFERASE"/>
    <property type="match status" value="1"/>
</dbReference>
<keyword evidence="4" id="KW-0285">Flavoprotein</keyword>
<comment type="catalytic activity">
    <reaction evidence="11">
        <text>FMN + ATP + H(+) = FAD + diphosphate</text>
        <dbReference type="Rhea" id="RHEA:17237"/>
        <dbReference type="ChEBI" id="CHEBI:15378"/>
        <dbReference type="ChEBI" id="CHEBI:30616"/>
        <dbReference type="ChEBI" id="CHEBI:33019"/>
        <dbReference type="ChEBI" id="CHEBI:57692"/>
        <dbReference type="ChEBI" id="CHEBI:58210"/>
        <dbReference type="EC" id="2.7.7.2"/>
    </reaction>
</comment>
<dbReference type="GO" id="GO:0005524">
    <property type="term" value="F:ATP binding"/>
    <property type="evidence" value="ECO:0007669"/>
    <property type="project" value="UniProtKB-KW"/>
</dbReference>